<gene>
    <name evidence="1" type="ORF">GcM3_222039</name>
</gene>
<dbReference type="EMBL" id="MCBQ01022278">
    <property type="protein sequence ID" value="RKF51405.1"/>
    <property type="molecule type" value="Genomic_DNA"/>
</dbReference>
<organism evidence="1 2">
    <name type="scientific">Golovinomyces cichoracearum</name>
    <dbReference type="NCBI Taxonomy" id="62708"/>
    <lineage>
        <taxon>Eukaryota</taxon>
        <taxon>Fungi</taxon>
        <taxon>Dikarya</taxon>
        <taxon>Ascomycota</taxon>
        <taxon>Pezizomycotina</taxon>
        <taxon>Leotiomycetes</taxon>
        <taxon>Erysiphales</taxon>
        <taxon>Erysiphaceae</taxon>
        <taxon>Golovinomyces</taxon>
    </lineage>
</organism>
<sequence length="70" mass="7650">MENAAQLAVEPGQQSLDWITGKINPKAANAKQSPGHALETLIGLNELNDEIKGWIKLEADDNGNEQRKII</sequence>
<evidence type="ECO:0000313" key="1">
    <source>
        <dbReference type="EMBL" id="RKF51405.1"/>
    </source>
</evidence>
<dbReference type="AlphaFoldDB" id="A0A420H1P7"/>
<proteinExistence type="predicted"/>
<dbReference type="Proteomes" id="UP000283383">
    <property type="component" value="Unassembled WGS sequence"/>
</dbReference>
<comment type="caution">
    <text evidence="1">The sequence shown here is derived from an EMBL/GenBank/DDBJ whole genome shotgun (WGS) entry which is preliminary data.</text>
</comment>
<evidence type="ECO:0000313" key="2">
    <source>
        <dbReference type="Proteomes" id="UP000283383"/>
    </source>
</evidence>
<accession>A0A420H1P7</accession>
<protein>
    <submittedName>
        <fullName evidence="1">Uncharacterized protein</fullName>
    </submittedName>
</protein>
<name>A0A420H1P7_9PEZI</name>
<keyword evidence="2" id="KW-1185">Reference proteome</keyword>
<reference evidence="1 2" key="1">
    <citation type="journal article" date="2018" name="BMC Genomics">
        <title>Comparative genome analyses reveal sequence features reflecting distinct modes of host-adaptation between dicot and monocot powdery mildew.</title>
        <authorList>
            <person name="Wu Y."/>
            <person name="Ma X."/>
            <person name="Pan Z."/>
            <person name="Kale S.D."/>
            <person name="Song Y."/>
            <person name="King H."/>
            <person name="Zhang Q."/>
            <person name="Presley C."/>
            <person name="Deng X."/>
            <person name="Wei C.I."/>
            <person name="Xiao S."/>
        </authorList>
    </citation>
    <scope>NUCLEOTIDE SEQUENCE [LARGE SCALE GENOMIC DNA]</scope>
    <source>
        <strain evidence="1">UMSG3</strain>
    </source>
</reference>